<comment type="caution">
    <text evidence="2">The sequence shown here is derived from an EMBL/GenBank/DDBJ whole genome shotgun (WGS) entry which is preliminary data.</text>
</comment>
<proteinExistence type="predicted"/>
<accession>A0A0B2B2Y6</accession>
<name>A0A0B2B2Y6_9ACTN</name>
<gene>
    <name evidence="2" type="ORF">CLV56_3651</name>
</gene>
<sequence>MLKSRIAILLGTVPIVAAPALAAAPAHAACPEAGETTVHVTKITRSWIPTSFKTSYLKGPATLRFDTAGKTARAKARYPKRLKRDVGAAVSRASQRGARVTSRWSESGGAYVYTMKVPKGETARMRMLHRSRTLKVKVTRTTTGQGGGCTVTTLRKGKIKAPLVRGHNLWKIQRR</sequence>
<feature type="signal peptide" evidence="1">
    <location>
        <begin position="1"/>
        <end position="28"/>
    </location>
</feature>
<reference evidence="2 3" key="1">
    <citation type="submission" date="2017-11" db="EMBL/GenBank/DDBJ databases">
        <title>Genomic Encyclopedia of Archaeal and Bacterial Type Strains, Phase II (KMG-II): From Individual Species to Whole Genera.</title>
        <authorList>
            <person name="Goeker M."/>
        </authorList>
    </citation>
    <scope>NUCLEOTIDE SEQUENCE [LARGE SCALE GENOMIC DNA]</scope>
    <source>
        <strain evidence="2 3">DSM 27763</strain>
    </source>
</reference>
<protein>
    <submittedName>
        <fullName evidence="2">Uncharacterized protein</fullName>
    </submittedName>
</protein>
<dbReference type="Proteomes" id="UP000230842">
    <property type="component" value="Unassembled WGS sequence"/>
</dbReference>
<keyword evidence="1" id="KW-0732">Signal</keyword>
<dbReference type="RefSeq" id="WP_039369026.1">
    <property type="nucleotide sequence ID" value="NZ_PGEZ01000002.1"/>
</dbReference>
<keyword evidence="3" id="KW-1185">Reference proteome</keyword>
<evidence type="ECO:0000313" key="2">
    <source>
        <dbReference type="EMBL" id="PJJ54147.1"/>
    </source>
</evidence>
<dbReference type="EMBL" id="PGEZ01000002">
    <property type="protein sequence ID" value="PJJ54147.1"/>
    <property type="molecule type" value="Genomic_DNA"/>
</dbReference>
<evidence type="ECO:0000313" key="3">
    <source>
        <dbReference type="Proteomes" id="UP000230842"/>
    </source>
</evidence>
<organism evidence="2 3">
    <name type="scientific">Mumia flava</name>
    <dbReference type="NCBI Taxonomy" id="1348852"/>
    <lineage>
        <taxon>Bacteria</taxon>
        <taxon>Bacillati</taxon>
        <taxon>Actinomycetota</taxon>
        <taxon>Actinomycetes</taxon>
        <taxon>Propionibacteriales</taxon>
        <taxon>Nocardioidaceae</taxon>
        <taxon>Mumia</taxon>
    </lineage>
</organism>
<evidence type="ECO:0000256" key="1">
    <source>
        <dbReference type="SAM" id="SignalP"/>
    </source>
</evidence>
<dbReference type="AlphaFoldDB" id="A0A0B2B2Y6"/>
<feature type="chain" id="PRO_5015034312" evidence="1">
    <location>
        <begin position="29"/>
        <end position="175"/>
    </location>
</feature>